<dbReference type="SUPFAM" id="SSF51905">
    <property type="entry name" value="FAD/NAD(P)-binding domain"/>
    <property type="match status" value="1"/>
</dbReference>
<keyword evidence="4 5" id="KW-0274">FAD</keyword>
<evidence type="ECO:0000259" key="6">
    <source>
        <dbReference type="PROSITE" id="PS00623"/>
    </source>
</evidence>
<dbReference type="PANTHER" id="PTHR11552:SF147">
    <property type="entry name" value="CHOLINE DEHYDROGENASE, MITOCHONDRIAL"/>
    <property type="match status" value="1"/>
</dbReference>
<dbReference type="InterPro" id="IPR000172">
    <property type="entry name" value="GMC_OxRdtase_N"/>
</dbReference>
<comment type="similarity">
    <text evidence="2 5">Belongs to the GMC oxidoreductase family.</text>
</comment>
<dbReference type="Pfam" id="PF00732">
    <property type="entry name" value="GMC_oxred_N"/>
    <property type="match status" value="1"/>
</dbReference>
<proteinExistence type="inferred from homology"/>
<dbReference type="InterPro" id="IPR036188">
    <property type="entry name" value="FAD/NAD-bd_sf"/>
</dbReference>
<evidence type="ECO:0000256" key="1">
    <source>
        <dbReference type="ARBA" id="ARBA00001974"/>
    </source>
</evidence>
<dbReference type="InterPro" id="IPR007867">
    <property type="entry name" value="GMC_OxRtase_C"/>
</dbReference>
<dbReference type="Pfam" id="PF05199">
    <property type="entry name" value="GMC_oxred_C"/>
    <property type="match status" value="1"/>
</dbReference>
<feature type="domain" description="Glucose-methanol-choline oxidoreductase N-terminal" evidence="6">
    <location>
        <begin position="80"/>
        <end position="103"/>
    </location>
</feature>
<dbReference type="InterPro" id="IPR012132">
    <property type="entry name" value="GMC_OxRdtase"/>
</dbReference>
<comment type="caution">
    <text evidence="7">The sequence shown here is derived from an EMBL/GenBank/DDBJ whole genome shotgun (WGS) entry which is preliminary data.</text>
</comment>
<keyword evidence="8" id="KW-1185">Reference proteome</keyword>
<reference evidence="8" key="1">
    <citation type="journal article" date="2019" name="Int. J. Syst. Evol. Microbiol.">
        <title>The Global Catalogue of Microorganisms (GCM) 10K type strain sequencing project: providing services to taxonomists for standard genome sequencing and annotation.</title>
        <authorList>
            <consortium name="The Broad Institute Genomics Platform"/>
            <consortium name="The Broad Institute Genome Sequencing Center for Infectious Disease"/>
            <person name="Wu L."/>
            <person name="Ma J."/>
        </authorList>
    </citation>
    <scope>NUCLEOTIDE SEQUENCE [LARGE SCALE GENOMIC DNA]</scope>
    <source>
        <strain evidence="8">PCU 347</strain>
    </source>
</reference>
<comment type="cofactor">
    <cofactor evidence="1">
        <name>FAD</name>
        <dbReference type="ChEBI" id="CHEBI:57692"/>
    </cofactor>
</comment>
<protein>
    <submittedName>
        <fullName evidence="7">GMC family oxidoreductase</fullName>
    </submittedName>
</protein>
<dbReference type="Gene3D" id="3.50.50.60">
    <property type="entry name" value="FAD/NAD(P)-binding domain"/>
    <property type="match status" value="1"/>
</dbReference>
<accession>A0ABV8T8N3</accession>
<sequence length="502" mass="52275">MNEYDYIVVGGGSAGSVLAARLSEDADARVLLLEAGSGEPLEAMAVPPAWLTLRGSDADWANTTVPQAALNGKQVGWPRGRGLGGSSSINGMVWARGHRSSYDAWETAGAKGWGFDTLLPYFRRSENAVGVHRDPALRGTDGALDVAAATQRHPVAAAALEAAAEVGHARASDISGGLEEGFGWVDLNIAGGARQSAADAYLRPVLDRPNLTVITDARVTRLRVRDGHCTGVAYTRGEEHAHAEALREVVLCAGTVGSAHLLLLSGIGPAEHLREAGVDVVLDLPGVGSNLHDHPHSFVAYTAPQAVNIGPNNHIEAIGLMRSDPALDGPDLQVFFVAPAPPEVGSGFLICFSLVAPRSRGHLRLDVRDPAGAPLLDPGYLSDKRDLDALITGLSMARDIGQADALEPWRAGEAAPGAAVADDATIGAFLQASLESYFHYAGTCRMGGDDTAVVDTDLRVRGISGLRVADASVIPAIPSANTNATVLAIAERAADLIAGRKL</sequence>
<dbReference type="PROSITE" id="PS00623">
    <property type="entry name" value="GMC_OXRED_1"/>
    <property type="match status" value="1"/>
</dbReference>
<dbReference type="RefSeq" id="WP_381736877.1">
    <property type="nucleotide sequence ID" value="NZ_JBHSDP010000005.1"/>
</dbReference>
<evidence type="ECO:0000313" key="8">
    <source>
        <dbReference type="Proteomes" id="UP001595824"/>
    </source>
</evidence>
<evidence type="ECO:0000256" key="2">
    <source>
        <dbReference type="ARBA" id="ARBA00010790"/>
    </source>
</evidence>
<evidence type="ECO:0000313" key="7">
    <source>
        <dbReference type="EMBL" id="MFC4326955.1"/>
    </source>
</evidence>
<organism evidence="7 8">
    <name type="scientific">Streptomyces andamanensis</name>
    <dbReference type="NCBI Taxonomy" id="1565035"/>
    <lineage>
        <taxon>Bacteria</taxon>
        <taxon>Bacillati</taxon>
        <taxon>Actinomycetota</taxon>
        <taxon>Actinomycetes</taxon>
        <taxon>Kitasatosporales</taxon>
        <taxon>Streptomycetaceae</taxon>
        <taxon>Streptomyces</taxon>
    </lineage>
</organism>
<evidence type="ECO:0000256" key="3">
    <source>
        <dbReference type="ARBA" id="ARBA00022630"/>
    </source>
</evidence>
<dbReference type="PIRSF" id="PIRSF000137">
    <property type="entry name" value="Alcohol_oxidase"/>
    <property type="match status" value="1"/>
</dbReference>
<dbReference type="EMBL" id="JBHSDP010000005">
    <property type="protein sequence ID" value="MFC4326955.1"/>
    <property type="molecule type" value="Genomic_DNA"/>
</dbReference>
<gene>
    <name evidence="7" type="ORF">ACFPC0_03740</name>
</gene>
<name>A0ABV8T8N3_9ACTN</name>
<dbReference type="Gene3D" id="3.30.410.40">
    <property type="match status" value="1"/>
</dbReference>
<keyword evidence="3 5" id="KW-0285">Flavoprotein</keyword>
<dbReference type="SUPFAM" id="SSF54373">
    <property type="entry name" value="FAD-linked reductases, C-terminal domain"/>
    <property type="match status" value="1"/>
</dbReference>
<dbReference type="Proteomes" id="UP001595824">
    <property type="component" value="Unassembled WGS sequence"/>
</dbReference>
<dbReference type="PANTHER" id="PTHR11552">
    <property type="entry name" value="GLUCOSE-METHANOL-CHOLINE GMC OXIDOREDUCTASE"/>
    <property type="match status" value="1"/>
</dbReference>
<evidence type="ECO:0000256" key="4">
    <source>
        <dbReference type="ARBA" id="ARBA00022827"/>
    </source>
</evidence>
<evidence type="ECO:0000256" key="5">
    <source>
        <dbReference type="RuleBase" id="RU003968"/>
    </source>
</evidence>